<keyword evidence="7" id="KW-0805">Transcription regulation</keyword>
<evidence type="ECO:0000256" key="11">
    <source>
        <dbReference type="ARBA" id="ARBA00023242"/>
    </source>
</evidence>
<dbReference type="GeneTree" id="ENSGT01080000257420"/>
<dbReference type="Pfam" id="PF21354">
    <property type="entry name" value="STAT_linker"/>
    <property type="match status" value="1"/>
</dbReference>
<evidence type="ECO:0000256" key="3">
    <source>
        <dbReference type="ARBA" id="ARBA00005586"/>
    </source>
</evidence>
<dbReference type="SUPFAM" id="SSF55550">
    <property type="entry name" value="SH2 domain"/>
    <property type="match status" value="1"/>
</dbReference>
<evidence type="ECO:0000256" key="8">
    <source>
        <dbReference type="ARBA" id="ARBA00023125"/>
    </source>
</evidence>
<keyword evidence="15" id="KW-1185">Reference proteome</keyword>
<keyword evidence="9" id="KW-0010">Activator</keyword>
<keyword evidence="4" id="KW-0963">Cytoplasm</keyword>
<feature type="domain" description="SH2" evidence="13">
    <location>
        <begin position="449"/>
        <end position="533"/>
    </location>
</feature>
<dbReference type="InterPro" id="IPR036860">
    <property type="entry name" value="SH2_dom_sf"/>
</dbReference>
<dbReference type="FunFam" id="1.10.238.10:FF:000029">
    <property type="entry name" value="Signal transducer and transcription activator 6"/>
    <property type="match status" value="1"/>
</dbReference>
<protein>
    <recommendedName>
        <fullName evidence="13">SH2 domain-containing protein</fullName>
    </recommendedName>
</protein>
<evidence type="ECO:0000256" key="6">
    <source>
        <dbReference type="ARBA" id="ARBA00022999"/>
    </source>
</evidence>
<evidence type="ECO:0000313" key="15">
    <source>
        <dbReference type="Proteomes" id="UP000694388"/>
    </source>
</evidence>
<dbReference type="Pfam" id="PF02864">
    <property type="entry name" value="STAT_bind"/>
    <property type="match status" value="1"/>
</dbReference>
<name>A0A8C4Q486_EPTBU</name>
<keyword evidence="10" id="KW-0804">Transcription</keyword>
<dbReference type="InterPro" id="IPR013800">
    <property type="entry name" value="STAT_TF_alpha"/>
</dbReference>
<organism evidence="14 15">
    <name type="scientific">Eptatretus burgeri</name>
    <name type="common">Inshore hagfish</name>
    <dbReference type="NCBI Taxonomy" id="7764"/>
    <lineage>
        <taxon>Eukaryota</taxon>
        <taxon>Metazoa</taxon>
        <taxon>Chordata</taxon>
        <taxon>Craniata</taxon>
        <taxon>Vertebrata</taxon>
        <taxon>Cyclostomata</taxon>
        <taxon>Myxini</taxon>
        <taxon>Myxiniformes</taxon>
        <taxon>Myxinidae</taxon>
        <taxon>Eptatretinae</taxon>
        <taxon>Eptatretus</taxon>
    </lineage>
</organism>
<dbReference type="Ensembl" id="ENSEBUT00000010303.1">
    <property type="protein sequence ID" value="ENSEBUP00000009772.1"/>
    <property type="gene ID" value="ENSEBUG00000006280.1"/>
</dbReference>
<dbReference type="InterPro" id="IPR001217">
    <property type="entry name" value="STAT"/>
</dbReference>
<dbReference type="AlphaFoldDB" id="A0A8C4Q486"/>
<dbReference type="Pfam" id="PF01017">
    <property type="entry name" value="STAT_alpha"/>
    <property type="match status" value="1"/>
</dbReference>
<evidence type="ECO:0000256" key="7">
    <source>
        <dbReference type="ARBA" id="ARBA00023015"/>
    </source>
</evidence>
<dbReference type="PROSITE" id="PS50001">
    <property type="entry name" value="SH2"/>
    <property type="match status" value="1"/>
</dbReference>
<dbReference type="OMA" id="QXTFIIE"/>
<evidence type="ECO:0000256" key="2">
    <source>
        <dbReference type="ARBA" id="ARBA00004496"/>
    </source>
</evidence>
<reference evidence="14" key="1">
    <citation type="submission" date="2025-08" db="UniProtKB">
        <authorList>
            <consortium name="Ensembl"/>
        </authorList>
    </citation>
    <scope>IDENTIFICATION</scope>
</reference>
<dbReference type="Pfam" id="PF00017">
    <property type="entry name" value="SH2"/>
    <property type="match status" value="1"/>
</dbReference>
<dbReference type="InterPro" id="IPR013801">
    <property type="entry name" value="STAT_TF_DNA-bd"/>
</dbReference>
<reference evidence="14" key="2">
    <citation type="submission" date="2025-09" db="UniProtKB">
        <authorList>
            <consortium name="Ensembl"/>
        </authorList>
    </citation>
    <scope>IDENTIFICATION</scope>
</reference>
<keyword evidence="8" id="KW-0238">DNA-binding</keyword>
<evidence type="ECO:0000256" key="10">
    <source>
        <dbReference type="ARBA" id="ARBA00023163"/>
    </source>
</evidence>
<evidence type="ECO:0000256" key="12">
    <source>
        <dbReference type="PROSITE-ProRule" id="PRU00191"/>
    </source>
</evidence>
<evidence type="ECO:0000259" key="13">
    <source>
        <dbReference type="PROSITE" id="PS50001"/>
    </source>
</evidence>
<comment type="similarity">
    <text evidence="3">Belongs to the transcription factor STAT family.</text>
</comment>
<dbReference type="GO" id="GO:0000977">
    <property type="term" value="F:RNA polymerase II transcription regulatory region sequence-specific DNA binding"/>
    <property type="evidence" value="ECO:0007669"/>
    <property type="project" value="UniProtKB-ARBA"/>
</dbReference>
<dbReference type="PANTHER" id="PTHR11801">
    <property type="entry name" value="SIGNAL TRANSDUCER AND ACTIVATOR OF TRANSCRIPTION"/>
    <property type="match status" value="1"/>
</dbReference>
<dbReference type="FunFam" id="2.60.40.630:FF:000003">
    <property type="entry name" value="Signal transducer and transcription activator 6"/>
    <property type="match status" value="1"/>
</dbReference>
<comment type="subcellular location">
    <subcellularLocation>
        <location evidence="2">Cytoplasm</location>
    </subcellularLocation>
    <subcellularLocation>
        <location evidence="1">Nucleus</location>
    </subcellularLocation>
</comment>
<sequence length="587" mass="65913">MAPGSYEMEQALEELTRWRLQIEDDMQRLQQSHELVAIQYQERFSIQAQLSQLGQLGPTEVARLQQRLADIEASLLHGLPSLLQLRMAVLEKLQVTCQLTRRTLNSLLDDELASWQRRQQLAGNGGPHEGSLDMLQTWFSSLADILVQFGQQARRLEIFEQQMPGGVPCQEGVRGLIAVLRELLNTLLSRSLVIEKQPPQVLKTQTRFYTCLRLLLGNQLGTTLAQPQVRASIISEWQARALLNGQLGPNESIGEIANSCASMERQQTNNVLLTNFKNMSLRKIRRSDRRGVESVTEEKFALLFQTQLNLEGEAPISVRALSLPVVVTVHGSQENNATATILWDNAFAEPGRLPFQVPEKVAWWELASVLSTKFQAEIQSLVGLSESSLAYLARKAFSHVRPPTSGDYNNSSISWAQFNRENLPGRNFTFWQWFDGVIELTKKHLKVHWNDGAILGFIGKREAQDLLLGQPSGSFLLRFSDSEIGGLTFAWVAEVPGRNGERAVWNVQPFTSKDLNILSLPDRLRDFENLKLLYPSQTKAEVFGAYYSPPPATISNGYVRAMIRAVVTGLVNTAPPLELPDPIRPQQ</sequence>
<dbReference type="GO" id="GO:0005634">
    <property type="term" value="C:nucleus"/>
    <property type="evidence" value="ECO:0007669"/>
    <property type="project" value="UniProtKB-SubCell"/>
</dbReference>
<dbReference type="GO" id="GO:0001228">
    <property type="term" value="F:DNA-binding transcription activator activity, RNA polymerase II-specific"/>
    <property type="evidence" value="ECO:0007669"/>
    <property type="project" value="UniProtKB-ARBA"/>
</dbReference>
<keyword evidence="6 12" id="KW-0727">SH2 domain</keyword>
<dbReference type="Proteomes" id="UP000694388">
    <property type="component" value="Unplaced"/>
</dbReference>
<dbReference type="GO" id="GO:0005737">
    <property type="term" value="C:cytoplasm"/>
    <property type="evidence" value="ECO:0007669"/>
    <property type="project" value="UniProtKB-SubCell"/>
</dbReference>
<dbReference type="SUPFAM" id="SSF47655">
    <property type="entry name" value="STAT"/>
    <property type="match status" value="1"/>
</dbReference>
<evidence type="ECO:0000313" key="14">
    <source>
        <dbReference type="Ensembl" id="ENSEBUP00000009772.1"/>
    </source>
</evidence>
<evidence type="ECO:0000256" key="4">
    <source>
        <dbReference type="ARBA" id="ARBA00022490"/>
    </source>
</evidence>
<accession>A0A8C4Q486</accession>
<dbReference type="Gene3D" id="2.60.40.630">
    <property type="entry name" value="STAT transcription factor, DNA-binding domain"/>
    <property type="match status" value="1"/>
</dbReference>
<dbReference type="GO" id="GO:0007166">
    <property type="term" value="P:cell surface receptor signaling pathway"/>
    <property type="evidence" value="ECO:0007669"/>
    <property type="project" value="UniProtKB-ARBA"/>
</dbReference>
<dbReference type="Gene3D" id="3.30.505.10">
    <property type="entry name" value="SH2 domain"/>
    <property type="match status" value="1"/>
</dbReference>
<dbReference type="InterPro" id="IPR012345">
    <property type="entry name" value="STAT_TF_DNA-bd_N"/>
</dbReference>
<evidence type="ECO:0000256" key="5">
    <source>
        <dbReference type="ARBA" id="ARBA00022553"/>
    </source>
</evidence>
<evidence type="ECO:0000256" key="1">
    <source>
        <dbReference type="ARBA" id="ARBA00004123"/>
    </source>
</evidence>
<dbReference type="InterPro" id="IPR000980">
    <property type="entry name" value="SH2"/>
</dbReference>
<dbReference type="InterPro" id="IPR048988">
    <property type="entry name" value="STAT_linker"/>
</dbReference>
<dbReference type="Gene3D" id="1.20.1050.20">
    <property type="entry name" value="STAT transcription factor, all-alpha domain"/>
    <property type="match status" value="1"/>
</dbReference>
<dbReference type="CDD" id="cd09919">
    <property type="entry name" value="SH2_STAT_family"/>
    <property type="match status" value="1"/>
</dbReference>
<keyword evidence="11" id="KW-0539">Nucleus</keyword>
<dbReference type="Gene3D" id="1.10.238.10">
    <property type="entry name" value="EF-hand"/>
    <property type="match status" value="1"/>
</dbReference>
<proteinExistence type="inferred from homology"/>
<dbReference type="SUPFAM" id="SSF49417">
    <property type="entry name" value="p53-like transcription factors"/>
    <property type="match status" value="1"/>
</dbReference>
<dbReference type="InterPro" id="IPR008967">
    <property type="entry name" value="p53-like_TF_DNA-bd_sf"/>
</dbReference>
<evidence type="ECO:0000256" key="9">
    <source>
        <dbReference type="ARBA" id="ARBA00023159"/>
    </source>
</evidence>
<keyword evidence="5" id="KW-0597">Phosphoprotein</keyword>
<dbReference type="InterPro" id="IPR015988">
    <property type="entry name" value="STAT_TF_CC"/>
</dbReference>